<evidence type="ECO:0000259" key="11">
    <source>
        <dbReference type="PROSITE" id="PS50157"/>
    </source>
</evidence>
<feature type="domain" description="C2H2-type" evidence="11">
    <location>
        <begin position="204"/>
        <end position="231"/>
    </location>
</feature>
<feature type="domain" description="C2H2-type" evidence="11">
    <location>
        <begin position="115"/>
        <end position="143"/>
    </location>
</feature>
<dbReference type="FunFam" id="3.30.160.60:FF:000110">
    <property type="entry name" value="Zinc finger protein-like"/>
    <property type="match status" value="1"/>
</dbReference>
<feature type="transmembrane region" description="Helical" evidence="10">
    <location>
        <begin position="147"/>
        <end position="168"/>
    </location>
</feature>
<evidence type="ECO:0000256" key="9">
    <source>
        <dbReference type="PROSITE-ProRule" id="PRU00042"/>
    </source>
</evidence>
<keyword evidence="6" id="KW-0805">Transcription regulation</keyword>
<dbReference type="GO" id="GO:0000981">
    <property type="term" value="F:DNA-binding transcription factor activity, RNA polymerase II-specific"/>
    <property type="evidence" value="ECO:0007669"/>
    <property type="project" value="TreeGrafter"/>
</dbReference>
<keyword evidence="10" id="KW-0472">Membrane</keyword>
<keyword evidence="3" id="KW-0677">Repeat</keyword>
<keyword evidence="13" id="KW-1185">Reference proteome</keyword>
<dbReference type="EMBL" id="LR904732">
    <property type="protein sequence ID" value="CAD7253057.1"/>
    <property type="molecule type" value="Genomic_DNA"/>
</dbReference>
<accession>A0A7R9AFE1</accession>
<keyword evidence="4 9" id="KW-0863">Zinc-finger</keyword>
<feature type="domain" description="C2H2-type" evidence="11">
    <location>
        <begin position="232"/>
        <end position="260"/>
    </location>
</feature>
<evidence type="ECO:0000256" key="6">
    <source>
        <dbReference type="ARBA" id="ARBA00023015"/>
    </source>
</evidence>
<feature type="domain" description="C2H2-type" evidence="11">
    <location>
        <begin position="337"/>
        <end position="364"/>
    </location>
</feature>
<dbReference type="SUPFAM" id="SSF57667">
    <property type="entry name" value="beta-beta-alpha zinc fingers"/>
    <property type="match status" value="4"/>
</dbReference>
<gene>
    <name evidence="12" type="ORF">DSTB1V02_LOCUS12808</name>
</gene>
<keyword evidence="10" id="KW-0812">Transmembrane</keyword>
<dbReference type="EMBL" id="CAJPEV010005215">
    <property type="protein sequence ID" value="CAG0902899.1"/>
    <property type="molecule type" value="Genomic_DNA"/>
</dbReference>
<evidence type="ECO:0000256" key="5">
    <source>
        <dbReference type="ARBA" id="ARBA00022833"/>
    </source>
</evidence>
<name>A0A7R9AFE1_9CRUS</name>
<dbReference type="Pfam" id="PF00096">
    <property type="entry name" value="zf-C2H2"/>
    <property type="match status" value="3"/>
</dbReference>
<dbReference type="SMART" id="SM00355">
    <property type="entry name" value="ZnF_C2H2"/>
    <property type="match status" value="7"/>
</dbReference>
<feature type="domain" description="C2H2-type" evidence="11">
    <location>
        <begin position="24"/>
        <end position="51"/>
    </location>
</feature>
<keyword evidence="5" id="KW-0862">Zinc</keyword>
<keyword evidence="2" id="KW-0479">Metal-binding</keyword>
<sequence>MLSLALIHPSGIWCGLQTNGMKKFFCSRCHYQSLYKHTAVRHTRIHTGEKPYECQHCSRAFAHGSSLKSLKRIQAGVWSGMASGMKLIFCGLCGYMSHKSNVQKHYRTHTGEKPFVCPVCGRSFAQNGNLKSHMASLHHNVKLVQPVIWQVVTRCGMTLIFLFLAFVARKHSRARSHMSALLSIEPVGRGIWRGKSRAFSSILYFCQTCGYKGFNKYNMEMHGRTHTGEKPFQCSICSRTFSRRHQTVVHVMREHQQPSASDFVRHVPSVLTNGGFICLYAKTSTVISRSAEKDVNARSHRIPISQNAFVHFQTVEPAGPGIWRGHARLGSFSGLCYFCGVCDYRSTKKSNMESHVRRHTGEKPFRCQICYRTFSKRSNANTHIMSVHNVKPDQTSVLYIP</sequence>
<feature type="domain" description="C2H2-type" evidence="11">
    <location>
        <begin position="52"/>
        <end position="76"/>
    </location>
</feature>
<dbReference type="PANTHER" id="PTHR24394">
    <property type="entry name" value="ZINC FINGER PROTEIN"/>
    <property type="match status" value="1"/>
</dbReference>
<protein>
    <recommendedName>
        <fullName evidence="11">C2H2-type domain-containing protein</fullName>
    </recommendedName>
</protein>
<evidence type="ECO:0000256" key="8">
    <source>
        <dbReference type="ARBA" id="ARBA00023242"/>
    </source>
</evidence>
<feature type="domain" description="C2H2-type" evidence="11">
    <location>
        <begin position="88"/>
        <end position="114"/>
    </location>
</feature>
<dbReference type="GO" id="GO:0008270">
    <property type="term" value="F:zinc ion binding"/>
    <property type="evidence" value="ECO:0007669"/>
    <property type="project" value="UniProtKB-KW"/>
</dbReference>
<dbReference type="Proteomes" id="UP000677054">
    <property type="component" value="Unassembled WGS sequence"/>
</dbReference>
<dbReference type="OrthoDB" id="654211at2759"/>
<comment type="subcellular location">
    <subcellularLocation>
        <location evidence="1">Nucleus</location>
    </subcellularLocation>
</comment>
<dbReference type="FunFam" id="3.30.160.60:FF:000130">
    <property type="entry name" value="Spalt-like transcription factor 4"/>
    <property type="match status" value="1"/>
</dbReference>
<evidence type="ECO:0000256" key="3">
    <source>
        <dbReference type="ARBA" id="ARBA00022737"/>
    </source>
</evidence>
<evidence type="ECO:0000313" key="12">
    <source>
        <dbReference type="EMBL" id="CAD7253057.1"/>
    </source>
</evidence>
<dbReference type="PROSITE" id="PS50157">
    <property type="entry name" value="ZINC_FINGER_C2H2_2"/>
    <property type="match status" value="8"/>
</dbReference>
<evidence type="ECO:0000256" key="10">
    <source>
        <dbReference type="SAM" id="Phobius"/>
    </source>
</evidence>
<organism evidence="12">
    <name type="scientific">Darwinula stevensoni</name>
    <dbReference type="NCBI Taxonomy" id="69355"/>
    <lineage>
        <taxon>Eukaryota</taxon>
        <taxon>Metazoa</taxon>
        <taxon>Ecdysozoa</taxon>
        <taxon>Arthropoda</taxon>
        <taxon>Crustacea</taxon>
        <taxon>Oligostraca</taxon>
        <taxon>Ostracoda</taxon>
        <taxon>Podocopa</taxon>
        <taxon>Podocopida</taxon>
        <taxon>Darwinulocopina</taxon>
        <taxon>Darwinuloidea</taxon>
        <taxon>Darwinulidae</taxon>
        <taxon>Darwinula</taxon>
    </lineage>
</organism>
<dbReference type="AlphaFoldDB" id="A0A7R9AFE1"/>
<evidence type="ECO:0000256" key="7">
    <source>
        <dbReference type="ARBA" id="ARBA00023163"/>
    </source>
</evidence>
<dbReference type="InterPro" id="IPR013087">
    <property type="entry name" value="Znf_C2H2_type"/>
</dbReference>
<dbReference type="PROSITE" id="PS00028">
    <property type="entry name" value="ZINC_FINGER_C2H2_1"/>
    <property type="match status" value="3"/>
</dbReference>
<reference evidence="12" key="1">
    <citation type="submission" date="2020-11" db="EMBL/GenBank/DDBJ databases">
        <authorList>
            <person name="Tran Van P."/>
        </authorList>
    </citation>
    <scope>NUCLEOTIDE SEQUENCE</scope>
</reference>
<keyword evidence="7" id="KW-0804">Transcription</keyword>
<proteinExistence type="predicted"/>
<dbReference type="GO" id="GO:0005634">
    <property type="term" value="C:nucleus"/>
    <property type="evidence" value="ECO:0007669"/>
    <property type="project" value="UniProtKB-SubCell"/>
</dbReference>
<dbReference type="Gene3D" id="3.30.160.60">
    <property type="entry name" value="Classic Zinc Finger"/>
    <property type="match status" value="8"/>
</dbReference>
<keyword evidence="8" id="KW-0539">Nucleus</keyword>
<dbReference type="FunFam" id="3.30.160.60:FF:000176">
    <property type="entry name" value="zinc finger protein 70"/>
    <property type="match status" value="1"/>
</dbReference>
<evidence type="ECO:0000256" key="2">
    <source>
        <dbReference type="ARBA" id="ARBA00022723"/>
    </source>
</evidence>
<evidence type="ECO:0000256" key="1">
    <source>
        <dbReference type="ARBA" id="ARBA00004123"/>
    </source>
</evidence>
<keyword evidence="10" id="KW-1133">Transmembrane helix</keyword>
<dbReference type="InterPro" id="IPR036236">
    <property type="entry name" value="Znf_C2H2_sf"/>
</dbReference>
<feature type="domain" description="C2H2-type" evidence="11">
    <location>
        <begin position="365"/>
        <end position="393"/>
    </location>
</feature>
<evidence type="ECO:0000256" key="4">
    <source>
        <dbReference type="ARBA" id="ARBA00022771"/>
    </source>
</evidence>
<evidence type="ECO:0000313" key="13">
    <source>
        <dbReference type="Proteomes" id="UP000677054"/>
    </source>
</evidence>
<dbReference type="PANTHER" id="PTHR24394:SF29">
    <property type="entry name" value="MYONEURIN"/>
    <property type="match status" value="1"/>
</dbReference>